<dbReference type="EMBL" id="MBRJ01000040">
    <property type="protein sequence ID" value="OHX44820.1"/>
    <property type="molecule type" value="Genomic_DNA"/>
</dbReference>
<dbReference type="Proteomes" id="UP000180194">
    <property type="component" value="Unassembled WGS sequence"/>
</dbReference>
<evidence type="ECO:0000313" key="1">
    <source>
        <dbReference type="EMBL" id="OHX44820.1"/>
    </source>
</evidence>
<evidence type="ECO:0000313" key="2">
    <source>
        <dbReference type="Proteomes" id="UP000180194"/>
    </source>
</evidence>
<sequence>MKVNVWLVRPLPHGTNHMQDFLKHNRIAVGYPVGKNLTNLDYSQIRQLLEQHSWEEGIGNVNTLVNVMNDGDIVVVPDDNKKDVYFGEIDSDYIYEPLLDKNKAGSGYPHQRSVKWFFNKKPLLRSELPEELKGSMRYPGTIADLTKHYEIIMNVIHGDKVKNEIHETLEQKALSVIEELLDSAVPEIRLKAAEVILKR</sequence>
<keyword evidence="2" id="KW-1185">Reference proteome</keyword>
<protein>
    <submittedName>
        <fullName evidence="1">Uncharacterized protein</fullName>
    </submittedName>
</protein>
<proteinExistence type="predicted"/>
<reference evidence="1 2" key="1">
    <citation type="submission" date="2016-07" db="EMBL/GenBank/DDBJ databases">
        <title>Bacillus oceanisediminis whole genome.</title>
        <authorList>
            <person name="Pal Y."/>
            <person name="Verma A."/>
            <person name="Mual P."/>
            <person name="Srinivasan K."/>
        </authorList>
    </citation>
    <scope>NUCLEOTIDE SEQUENCE [LARGE SCALE GENOMIC DNA]</scope>
    <source>
        <strain evidence="1 2">Bhandara28</strain>
    </source>
</reference>
<accession>A0ABX3CNR8</accession>
<gene>
    <name evidence="1" type="ORF">BBV17_25300</name>
</gene>
<dbReference type="RefSeq" id="WP_035332915.1">
    <property type="nucleotide sequence ID" value="NZ_MBRJ01000040.1"/>
</dbReference>
<organism evidence="1 2">
    <name type="scientific">Cytobacillus oceanisediminis</name>
    <dbReference type="NCBI Taxonomy" id="665099"/>
    <lineage>
        <taxon>Bacteria</taxon>
        <taxon>Bacillati</taxon>
        <taxon>Bacillota</taxon>
        <taxon>Bacilli</taxon>
        <taxon>Bacillales</taxon>
        <taxon>Bacillaceae</taxon>
        <taxon>Cytobacillus</taxon>
    </lineage>
</organism>
<comment type="caution">
    <text evidence="1">The sequence shown here is derived from an EMBL/GenBank/DDBJ whole genome shotgun (WGS) entry which is preliminary data.</text>
</comment>
<name>A0ABX3CNR8_9BACI</name>